<gene>
    <name evidence="2" type="ORF">SEVIR_2G016100v2</name>
</gene>
<evidence type="ECO:0000256" key="1">
    <source>
        <dbReference type="SAM" id="MobiDB-lite"/>
    </source>
</evidence>
<dbReference type="Proteomes" id="UP000298652">
    <property type="component" value="Chromosome 2"/>
</dbReference>
<evidence type="ECO:0000313" key="3">
    <source>
        <dbReference type="Proteomes" id="UP000298652"/>
    </source>
</evidence>
<accession>A0A4U6VQR8</accession>
<proteinExistence type="predicted"/>
<dbReference type="Gramene" id="TKW30149">
    <property type="protein sequence ID" value="TKW30149"/>
    <property type="gene ID" value="SEVIR_2G016100v2"/>
</dbReference>
<reference evidence="2" key="1">
    <citation type="submission" date="2019-03" db="EMBL/GenBank/DDBJ databases">
        <title>WGS assembly of Setaria viridis.</title>
        <authorList>
            <person name="Huang P."/>
            <person name="Jenkins J."/>
            <person name="Grimwood J."/>
            <person name="Barry K."/>
            <person name="Healey A."/>
            <person name="Mamidi S."/>
            <person name="Sreedasyam A."/>
            <person name="Shu S."/>
            <person name="Feldman M."/>
            <person name="Wu J."/>
            <person name="Yu Y."/>
            <person name="Chen C."/>
            <person name="Johnson J."/>
            <person name="Rokhsar D."/>
            <person name="Baxter I."/>
            <person name="Schmutz J."/>
            <person name="Brutnell T."/>
            <person name="Kellogg E."/>
        </authorList>
    </citation>
    <scope>NUCLEOTIDE SEQUENCE [LARGE SCALE GENOMIC DNA]</scope>
</reference>
<evidence type="ECO:0000313" key="2">
    <source>
        <dbReference type="EMBL" id="TKW30149.1"/>
    </source>
</evidence>
<feature type="region of interest" description="Disordered" evidence="1">
    <location>
        <begin position="25"/>
        <end position="77"/>
    </location>
</feature>
<organism evidence="2 3">
    <name type="scientific">Setaria viridis</name>
    <name type="common">Green bristlegrass</name>
    <name type="synonym">Setaria italica subsp. viridis</name>
    <dbReference type="NCBI Taxonomy" id="4556"/>
    <lineage>
        <taxon>Eukaryota</taxon>
        <taxon>Viridiplantae</taxon>
        <taxon>Streptophyta</taxon>
        <taxon>Embryophyta</taxon>
        <taxon>Tracheophyta</taxon>
        <taxon>Spermatophyta</taxon>
        <taxon>Magnoliopsida</taxon>
        <taxon>Liliopsida</taxon>
        <taxon>Poales</taxon>
        <taxon>Poaceae</taxon>
        <taxon>PACMAD clade</taxon>
        <taxon>Panicoideae</taxon>
        <taxon>Panicodae</taxon>
        <taxon>Paniceae</taxon>
        <taxon>Cenchrinae</taxon>
        <taxon>Setaria</taxon>
    </lineage>
</organism>
<name>A0A4U6VQR8_SETVI</name>
<dbReference type="AlphaFoldDB" id="A0A4U6VQR8"/>
<sequence length="161" mass="17753">MKLIAAGRTRESGQQQCKLGWCWRSSSAGAHDGGRRSQEPTTEGSAHALRQGSPQPKAMGRPAILEEAERPSRAGTYGARRAALTLWRHEEMQGAPGPQAREDVVQPHEWNGRNEGVLPRRKIYPSIARSSVQLCASKTDKQDDYRYRLALIAGPALTCCF</sequence>
<keyword evidence="3" id="KW-1185">Reference proteome</keyword>
<protein>
    <submittedName>
        <fullName evidence="2">Uncharacterized protein</fullName>
    </submittedName>
</protein>
<dbReference type="EMBL" id="CM016553">
    <property type="protein sequence ID" value="TKW30149.1"/>
    <property type="molecule type" value="Genomic_DNA"/>
</dbReference>